<dbReference type="SUPFAM" id="SSF46689">
    <property type="entry name" value="Homeodomain-like"/>
    <property type="match status" value="1"/>
</dbReference>
<dbReference type="FunFam" id="1.10.10.60:FF:000002">
    <property type="entry name" value="Myb family transcription factor"/>
    <property type="match status" value="1"/>
</dbReference>
<feature type="domain" description="HTH myb-type" evidence="8">
    <location>
        <begin position="170"/>
        <end position="230"/>
    </location>
</feature>
<dbReference type="GO" id="GO:0005634">
    <property type="term" value="C:nucleus"/>
    <property type="evidence" value="ECO:0007669"/>
    <property type="project" value="UniProtKB-SubCell"/>
</dbReference>
<name>A0A2Z6LSV4_TRISU</name>
<feature type="region of interest" description="Disordered" evidence="7">
    <location>
        <begin position="305"/>
        <end position="387"/>
    </location>
</feature>
<dbReference type="PANTHER" id="PTHR31499:SF80">
    <property type="entry name" value="HTH MYB-TYPE DOMAIN-CONTAINING PROTEIN"/>
    <property type="match status" value="1"/>
</dbReference>
<protein>
    <recommendedName>
        <fullName evidence="8">HTH myb-type domain-containing protein</fullName>
    </recommendedName>
</protein>
<keyword evidence="3" id="KW-0805">Transcription regulation</keyword>
<dbReference type="GO" id="GO:0003700">
    <property type="term" value="F:DNA-binding transcription factor activity"/>
    <property type="evidence" value="ECO:0007669"/>
    <property type="project" value="InterPro"/>
</dbReference>
<keyword evidence="5" id="KW-0804">Transcription</keyword>
<dbReference type="Pfam" id="PF14379">
    <property type="entry name" value="Myb_CC_LHEQLE"/>
    <property type="match status" value="1"/>
</dbReference>
<evidence type="ECO:0000313" key="9">
    <source>
        <dbReference type="EMBL" id="GAU21876.1"/>
    </source>
</evidence>
<evidence type="ECO:0000259" key="8">
    <source>
        <dbReference type="PROSITE" id="PS51294"/>
    </source>
</evidence>
<dbReference type="InterPro" id="IPR046955">
    <property type="entry name" value="PHR1-like"/>
</dbReference>
<evidence type="ECO:0000313" key="10">
    <source>
        <dbReference type="Proteomes" id="UP000242715"/>
    </source>
</evidence>
<evidence type="ECO:0000256" key="7">
    <source>
        <dbReference type="SAM" id="MobiDB-lite"/>
    </source>
</evidence>
<feature type="compositionally biased region" description="Basic and acidic residues" evidence="7">
    <location>
        <begin position="354"/>
        <end position="365"/>
    </location>
</feature>
<keyword evidence="10" id="KW-1185">Reference proteome</keyword>
<reference evidence="10" key="1">
    <citation type="journal article" date="2017" name="Front. Plant Sci.">
        <title>Climate Clever Clovers: New Paradigm to Reduce the Environmental Footprint of Ruminants by Breeding Low Methanogenic Forages Utilizing Haplotype Variation.</title>
        <authorList>
            <person name="Kaur P."/>
            <person name="Appels R."/>
            <person name="Bayer P.E."/>
            <person name="Keeble-Gagnere G."/>
            <person name="Wang J."/>
            <person name="Hirakawa H."/>
            <person name="Shirasawa K."/>
            <person name="Vercoe P."/>
            <person name="Stefanova K."/>
            <person name="Durmic Z."/>
            <person name="Nichols P."/>
            <person name="Revell C."/>
            <person name="Isobe S.N."/>
            <person name="Edwards D."/>
            <person name="Erskine W."/>
        </authorList>
    </citation>
    <scope>NUCLEOTIDE SEQUENCE [LARGE SCALE GENOMIC DNA]</scope>
    <source>
        <strain evidence="10">cv. Daliak</strain>
    </source>
</reference>
<organism evidence="9 10">
    <name type="scientific">Trifolium subterraneum</name>
    <name type="common">Subterranean clover</name>
    <dbReference type="NCBI Taxonomy" id="3900"/>
    <lineage>
        <taxon>Eukaryota</taxon>
        <taxon>Viridiplantae</taxon>
        <taxon>Streptophyta</taxon>
        <taxon>Embryophyta</taxon>
        <taxon>Tracheophyta</taxon>
        <taxon>Spermatophyta</taxon>
        <taxon>Magnoliopsida</taxon>
        <taxon>eudicotyledons</taxon>
        <taxon>Gunneridae</taxon>
        <taxon>Pentapetalae</taxon>
        <taxon>rosids</taxon>
        <taxon>fabids</taxon>
        <taxon>Fabales</taxon>
        <taxon>Fabaceae</taxon>
        <taxon>Papilionoideae</taxon>
        <taxon>50 kb inversion clade</taxon>
        <taxon>NPAAA clade</taxon>
        <taxon>Hologalegina</taxon>
        <taxon>IRL clade</taxon>
        <taxon>Trifolieae</taxon>
        <taxon>Trifolium</taxon>
    </lineage>
</organism>
<evidence type="ECO:0000256" key="5">
    <source>
        <dbReference type="ARBA" id="ARBA00023163"/>
    </source>
</evidence>
<comment type="subcellular location">
    <subcellularLocation>
        <location evidence="1">Nucleus</location>
    </subcellularLocation>
</comment>
<dbReference type="InterPro" id="IPR025756">
    <property type="entry name" value="Myb_CC_LHEQLE"/>
</dbReference>
<dbReference type="OrthoDB" id="551907at2759"/>
<dbReference type="PROSITE" id="PS51294">
    <property type="entry name" value="HTH_MYB"/>
    <property type="match status" value="1"/>
</dbReference>
<evidence type="ECO:0000256" key="6">
    <source>
        <dbReference type="ARBA" id="ARBA00023242"/>
    </source>
</evidence>
<dbReference type="EMBL" id="DF973239">
    <property type="protein sequence ID" value="GAU21876.1"/>
    <property type="molecule type" value="Genomic_DNA"/>
</dbReference>
<dbReference type="InterPro" id="IPR006447">
    <property type="entry name" value="Myb_dom_plants"/>
</dbReference>
<comment type="similarity">
    <text evidence="2">Belongs to the MYB-CC family.</text>
</comment>
<dbReference type="Proteomes" id="UP000242715">
    <property type="component" value="Unassembled WGS sequence"/>
</dbReference>
<keyword evidence="6" id="KW-0539">Nucleus</keyword>
<evidence type="ECO:0000256" key="2">
    <source>
        <dbReference type="ARBA" id="ARBA00006783"/>
    </source>
</evidence>
<dbReference type="InterPro" id="IPR001005">
    <property type="entry name" value="SANT/Myb"/>
</dbReference>
<proteinExistence type="inferred from homology"/>
<dbReference type="InterPro" id="IPR017930">
    <property type="entry name" value="Myb_dom"/>
</dbReference>
<evidence type="ECO:0000256" key="4">
    <source>
        <dbReference type="ARBA" id="ARBA00023054"/>
    </source>
</evidence>
<gene>
    <name evidence="9" type="ORF">TSUD_33730</name>
</gene>
<accession>A0A2Z6LSV4</accession>
<dbReference type="GO" id="GO:0003677">
    <property type="term" value="F:DNA binding"/>
    <property type="evidence" value="ECO:0007669"/>
    <property type="project" value="InterPro"/>
</dbReference>
<feature type="compositionally biased region" description="Basic and acidic residues" evidence="7">
    <location>
        <begin position="324"/>
        <end position="334"/>
    </location>
</feature>
<dbReference type="NCBIfam" id="TIGR01557">
    <property type="entry name" value="myb_SHAQKYF"/>
    <property type="match status" value="1"/>
</dbReference>
<dbReference type="AlphaFoldDB" id="A0A2Z6LSV4"/>
<dbReference type="PANTHER" id="PTHR31499">
    <property type="entry name" value="MYB FAMILY TRANSCRIPTION FACTOR PHL11"/>
    <property type="match status" value="1"/>
</dbReference>
<dbReference type="Pfam" id="PF00249">
    <property type="entry name" value="Myb_DNA-binding"/>
    <property type="match status" value="1"/>
</dbReference>
<evidence type="ECO:0000256" key="3">
    <source>
        <dbReference type="ARBA" id="ARBA00023015"/>
    </source>
</evidence>
<dbReference type="InterPro" id="IPR009057">
    <property type="entry name" value="Homeodomain-like_sf"/>
</dbReference>
<feature type="compositionally biased region" description="Polar residues" evidence="7">
    <location>
        <begin position="336"/>
        <end position="353"/>
    </location>
</feature>
<sequence length="387" mass="43076">MSSSYPSSSMQAASINSNIRSVGHMFSTSAEQLPDNVSFSSASEIHSTPFPQESDVLSWGTDPFDDILQFPDVPIQNDHVDYSGSDVLGGNAKTTDFKEWVDQLMSVDESPQPNWNELLSDDNIANNNIAEQDQQIQPSPLMQETQVSLQQYVPSKEVNELPNSSVSTTSQSKPRMRWTPELHEAFVEAVNQLGGSEKATPKGVLNLMKVEGLTIYHVKSHLQKYRTARYKPEPSEGIEEKKLTSVDEMTNIDLKTPKGITEALRLQMELQKRLHEQLEIQRNLQIQIENQGKRLQMMFEQQIKSDDPSAPLSSVVAPPPVENLENKNEGHEKLGTNGSTPANKPEGSSQDTSTKQKGDAAKVTDELELEEDQFVAPPSKRAKTDDE</sequence>
<dbReference type="Gene3D" id="1.10.10.60">
    <property type="entry name" value="Homeodomain-like"/>
    <property type="match status" value="1"/>
</dbReference>
<keyword evidence="4" id="KW-0175">Coiled coil</keyword>
<evidence type="ECO:0000256" key="1">
    <source>
        <dbReference type="ARBA" id="ARBA00004123"/>
    </source>
</evidence>